<name>A0ABR1J961_9AGAR</name>
<dbReference type="EMBL" id="JBANRG010000025">
    <property type="protein sequence ID" value="KAK7453935.1"/>
    <property type="molecule type" value="Genomic_DNA"/>
</dbReference>
<comment type="caution">
    <text evidence="1">The sequence shown here is derived from an EMBL/GenBank/DDBJ whole genome shotgun (WGS) entry which is preliminary data.</text>
</comment>
<accession>A0ABR1J961</accession>
<evidence type="ECO:0008006" key="3">
    <source>
        <dbReference type="Google" id="ProtNLM"/>
    </source>
</evidence>
<evidence type="ECO:0000313" key="2">
    <source>
        <dbReference type="Proteomes" id="UP001498398"/>
    </source>
</evidence>
<keyword evidence="2" id="KW-1185">Reference proteome</keyword>
<reference evidence="1 2" key="1">
    <citation type="submission" date="2024-01" db="EMBL/GenBank/DDBJ databases">
        <title>A draft genome for the cacao thread blight pathogen Marasmiellus scandens.</title>
        <authorList>
            <person name="Baruah I.K."/>
            <person name="Leung J."/>
            <person name="Bukari Y."/>
            <person name="Amoako-Attah I."/>
            <person name="Meinhardt L.W."/>
            <person name="Bailey B.A."/>
            <person name="Cohen S.P."/>
        </authorList>
    </citation>
    <scope>NUCLEOTIDE SEQUENCE [LARGE SCALE GENOMIC DNA]</scope>
    <source>
        <strain evidence="1 2">GH-19</strain>
    </source>
</reference>
<sequence length="402" mass="45660">MANHSSAEFPPEIVEKVIQSFWTSNLSSSDRVLFMTACPLLNHTWKYEFSRIVSRDIHMPRLGYLLYLANIAWGSFKSLIYTQLDLKNKAETMTCAVDLRSPSNRDKKTEDAYLLLSDLATWTGYTALKRCFPSLKELRLEAAVYTPLHLWTSEMPQVAYTQIVLNLDEKITVKLDIDERVTAAPRLTLNISIHDSDAHLGVTDALWKYRASPISGYLEVLIGVVMGSLMGSTRLCNTEEDHESGLMQNTGKPRGLSRRLQQSRRLQDSDSIHFFSTTALVVYADCGFISQFDTRFCRERDGDVSHSVCSPLCSLKRWFWSASPANDSWDSIIPDSDSNPTLRWLRYPAFLLVGVDLDGPCRFRAVQDLRWFVENNCGHDSWPAFTIELFGPTDNPSTKLFA</sequence>
<proteinExistence type="predicted"/>
<organism evidence="1 2">
    <name type="scientific">Marasmiellus scandens</name>
    <dbReference type="NCBI Taxonomy" id="2682957"/>
    <lineage>
        <taxon>Eukaryota</taxon>
        <taxon>Fungi</taxon>
        <taxon>Dikarya</taxon>
        <taxon>Basidiomycota</taxon>
        <taxon>Agaricomycotina</taxon>
        <taxon>Agaricomycetes</taxon>
        <taxon>Agaricomycetidae</taxon>
        <taxon>Agaricales</taxon>
        <taxon>Marasmiineae</taxon>
        <taxon>Omphalotaceae</taxon>
        <taxon>Marasmiellus</taxon>
    </lineage>
</organism>
<dbReference type="Proteomes" id="UP001498398">
    <property type="component" value="Unassembled WGS sequence"/>
</dbReference>
<gene>
    <name evidence="1" type="ORF">VKT23_011447</name>
</gene>
<protein>
    <recommendedName>
        <fullName evidence="3">F-box domain-containing protein</fullName>
    </recommendedName>
</protein>
<evidence type="ECO:0000313" key="1">
    <source>
        <dbReference type="EMBL" id="KAK7453935.1"/>
    </source>
</evidence>